<feature type="domain" description="RAP" evidence="2">
    <location>
        <begin position="291"/>
        <end position="331"/>
    </location>
</feature>
<feature type="region of interest" description="Disordered" evidence="1">
    <location>
        <begin position="337"/>
        <end position="356"/>
    </location>
</feature>
<dbReference type="AlphaFoldDB" id="A0A7S2NGD6"/>
<evidence type="ECO:0000256" key="1">
    <source>
        <dbReference type="SAM" id="MobiDB-lite"/>
    </source>
</evidence>
<name>A0A7S2NGD6_9DINO</name>
<organism evidence="3">
    <name type="scientific">Zooxanthella nutricula</name>
    <dbReference type="NCBI Taxonomy" id="1333877"/>
    <lineage>
        <taxon>Eukaryota</taxon>
        <taxon>Sar</taxon>
        <taxon>Alveolata</taxon>
        <taxon>Dinophyceae</taxon>
        <taxon>Peridiniales</taxon>
        <taxon>Peridiniales incertae sedis</taxon>
        <taxon>Zooxanthella</taxon>
    </lineage>
</organism>
<protein>
    <recommendedName>
        <fullName evidence="2">RAP domain-containing protein</fullName>
    </recommendedName>
</protein>
<dbReference type="EMBL" id="HBGW01024095">
    <property type="protein sequence ID" value="CAD9539514.1"/>
    <property type="molecule type" value="Transcribed_RNA"/>
</dbReference>
<sequence>MEASLRDGRAQKELWGQYAKRAEELLITMPLEKTLRVLKALVLAKHRGADIYTHLGAELAKEVRNASSTRLCQVLHWLARAGLRDQTLMTLMGNETLLRLSDDFVVDMHIEVLNVHAKLEVRNPRLVSAVLRDLTPLCAELSRDQVCAVAPVTVMNVLSDQARIAYLSRCAELGMGLPARMTRPAVLRQFRLLEDCLRLDYHPTSLPNVVQLWLANLKAEADAQDVIEPVPLTQTEEDIFRVLREELDVAVAPVLQDGILTLHLVMGKAVLEVLDSHADYYVTPAMGGQRLLRAETKLRQRLLWRRGWRVLSVDSDEWTKLTDDMYKKDLLEAVLHGGGGSRRAPQHPGAGYDQPH</sequence>
<evidence type="ECO:0000313" key="3">
    <source>
        <dbReference type="EMBL" id="CAD9539514.1"/>
    </source>
</evidence>
<evidence type="ECO:0000259" key="2">
    <source>
        <dbReference type="Pfam" id="PF08373"/>
    </source>
</evidence>
<accession>A0A7S2NGD6</accession>
<dbReference type="InterPro" id="IPR013584">
    <property type="entry name" value="RAP"/>
</dbReference>
<gene>
    <name evidence="3" type="ORF">BRAN1462_LOCUS15303</name>
</gene>
<proteinExistence type="predicted"/>
<reference evidence="3" key="1">
    <citation type="submission" date="2021-01" db="EMBL/GenBank/DDBJ databases">
        <authorList>
            <person name="Corre E."/>
            <person name="Pelletier E."/>
            <person name="Niang G."/>
            <person name="Scheremetjew M."/>
            <person name="Finn R."/>
            <person name="Kale V."/>
            <person name="Holt S."/>
            <person name="Cochrane G."/>
            <person name="Meng A."/>
            <person name="Brown T."/>
            <person name="Cohen L."/>
        </authorList>
    </citation>
    <scope>NUCLEOTIDE SEQUENCE</scope>
    <source>
        <strain evidence="3">RCC3387</strain>
    </source>
</reference>
<dbReference type="Pfam" id="PF08373">
    <property type="entry name" value="RAP"/>
    <property type="match status" value="1"/>
</dbReference>